<dbReference type="Proteomes" id="UP001604335">
    <property type="component" value="Unassembled WGS sequence"/>
</dbReference>
<dbReference type="GO" id="GO:0016757">
    <property type="term" value="F:glycosyltransferase activity"/>
    <property type="evidence" value="ECO:0007669"/>
    <property type="project" value="UniProtKB-KW"/>
</dbReference>
<accession>A0ABW7CE13</accession>
<organism evidence="3 4">
    <name type="scientific">Limnothrix redekei LRLZ20PSL1</name>
    <dbReference type="NCBI Taxonomy" id="3112953"/>
    <lineage>
        <taxon>Bacteria</taxon>
        <taxon>Bacillati</taxon>
        <taxon>Cyanobacteriota</taxon>
        <taxon>Cyanophyceae</taxon>
        <taxon>Pseudanabaenales</taxon>
        <taxon>Pseudanabaenaceae</taxon>
        <taxon>Limnothrix</taxon>
    </lineage>
</organism>
<gene>
    <name evidence="3" type="ORF">VPK24_16625</name>
</gene>
<feature type="region of interest" description="Disordered" evidence="1">
    <location>
        <begin position="1"/>
        <end position="20"/>
    </location>
</feature>
<reference evidence="4" key="1">
    <citation type="journal article" date="2024" name="Algal Res.">
        <title>Biochemical, toxicological and genomic investigation of a high-biomass producing Limnothrix strain isolated from Italian shallow drinking water reservoir.</title>
        <authorList>
            <person name="Simonazzi M."/>
            <person name="Shishido T.K."/>
            <person name="Delbaje E."/>
            <person name="Wahlsten M."/>
            <person name="Fewer D.P."/>
            <person name="Sivonen K."/>
            <person name="Pezzolesi L."/>
            <person name="Pistocchi R."/>
        </authorList>
    </citation>
    <scope>NUCLEOTIDE SEQUENCE [LARGE SCALE GENOMIC DNA]</scope>
    <source>
        <strain evidence="4">LRLZ20PSL1</strain>
    </source>
</reference>
<dbReference type="SUPFAM" id="SSF53448">
    <property type="entry name" value="Nucleotide-diphospho-sugar transferases"/>
    <property type="match status" value="1"/>
</dbReference>
<feature type="compositionally biased region" description="Basic and acidic residues" evidence="1">
    <location>
        <begin position="1"/>
        <end position="10"/>
    </location>
</feature>
<proteinExistence type="predicted"/>
<dbReference type="InterPro" id="IPR050834">
    <property type="entry name" value="Glycosyltransf_2"/>
</dbReference>
<sequence length="341" mass="39253">MDDSDLDSREPVSATGRSTVAMEPESWPMVSVIVPIYNGEADLPPLVDCLLAQDYPPSQVEFILVDNRSGDRSWDWLQRAQQMASDRGWQLHPLQELTIQSSYAARNRGIRVARGEILVFTDADCRPQPQWLRSLIGDFADSAIGMVAGEITSLPGHTLLERYADRQETLSQKHTIDHPFLPYGQTANLAVRRAVFQAIGLFRPYLTTGGDADLCWRMQQATDWAIAFAPEAIVEHRHRATWQEFASQWRRYGRSNRYLHQLHGVPLMRRRSARQELRRWVRWGLRELPLAFGRWLFKRGSLLDALSTPIELLGSRERWRGQVRAQLPDRADWIEPFEALK</sequence>
<evidence type="ECO:0000313" key="4">
    <source>
        <dbReference type="Proteomes" id="UP001604335"/>
    </source>
</evidence>
<feature type="domain" description="Glycosyltransferase 2-like" evidence="2">
    <location>
        <begin position="31"/>
        <end position="167"/>
    </location>
</feature>
<evidence type="ECO:0000259" key="2">
    <source>
        <dbReference type="Pfam" id="PF00535"/>
    </source>
</evidence>
<dbReference type="PANTHER" id="PTHR43685">
    <property type="entry name" value="GLYCOSYLTRANSFERASE"/>
    <property type="match status" value="1"/>
</dbReference>
<protein>
    <submittedName>
        <fullName evidence="3">Glycosyltransferase</fullName>
        <ecNumber evidence="3">2.4.-.-</ecNumber>
    </submittedName>
</protein>
<keyword evidence="4" id="KW-1185">Reference proteome</keyword>
<dbReference type="InterPro" id="IPR029044">
    <property type="entry name" value="Nucleotide-diphossugar_trans"/>
</dbReference>
<dbReference type="EC" id="2.4.-.-" evidence="3"/>
<dbReference type="EMBL" id="JAZAQF010000088">
    <property type="protein sequence ID" value="MFG3819272.1"/>
    <property type="molecule type" value="Genomic_DNA"/>
</dbReference>
<evidence type="ECO:0000256" key="1">
    <source>
        <dbReference type="SAM" id="MobiDB-lite"/>
    </source>
</evidence>
<dbReference type="PANTHER" id="PTHR43685:SF2">
    <property type="entry name" value="GLYCOSYLTRANSFERASE 2-LIKE DOMAIN-CONTAINING PROTEIN"/>
    <property type="match status" value="1"/>
</dbReference>
<keyword evidence="3" id="KW-0328">Glycosyltransferase</keyword>
<comment type="caution">
    <text evidence="3">The sequence shown here is derived from an EMBL/GenBank/DDBJ whole genome shotgun (WGS) entry which is preliminary data.</text>
</comment>
<dbReference type="InterPro" id="IPR001173">
    <property type="entry name" value="Glyco_trans_2-like"/>
</dbReference>
<name>A0ABW7CE13_9CYAN</name>
<evidence type="ECO:0000313" key="3">
    <source>
        <dbReference type="EMBL" id="MFG3819272.1"/>
    </source>
</evidence>
<dbReference type="Gene3D" id="3.90.550.10">
    <property type="entry name" value="Spore Coat Polysaccharide Biosynthesis Protein SpsA, Chain A"/>
    <property type="match status" value="1"/>
</dbReference>
<keyword evidence="3" id="KW-0808">Transferase</keyword>
<dbReference type="Pfam" id="PF00535">
    <property type="entry name" value="Glycos_transf_2"/>
    <property type="match status" value="1"/>
</dbReference>